<keyword evidence="4" id="KW-1185">Reference proteome</keyword>
<accession>A0ABV3D960</accession>
<reference evidence="3 4" key="1">
    <citation type="submission" date="2024-06" db="EMBL/GenBank/DDBJ databases">
        <title>The Natural Products Discovery Center: Release of the First 8490 Sequenced Strains for Exploring Actinobacteria Biosynthetic Diversity.</title>
        <authorList>
            <person name="Kalkreuter E."/>
            <person name="Kautsar S.A."/>
            <person name="Yang D."/>
            <person name="Bader C.D."/>
            <person name="Teijaro C.N."/>
            <person name="Fluegel L."/>
            <person name="Davis C.M."/>
            <person name="Simpson J.R."/>
            <person name="Lauterbach L."/>
            <person name="Steele A.D."/>
            <person name="Gui C."/>
            <person name="Meng S."/>
            <person name="Li G."/>
            <person name="Viehrig K."/>
            <person name="Ye F."/>
            <person name="Su P."/>
            <person name="Kiefer A.F."/>
            <person name="Nichols A."/>
            <person name="Cepeda A.J."/>
            <person name="Yan W."/>
            <person name="Fan B."/>
            <person name="Jiang Y."/>
            <person name="Adhikari A."/>
            <person name="Zheng C.-J."/>
            <person name="Schuster L."/>
            <person name="Cowan T.M."/>
            <person name="Smanski M.J."/>
            <person name="Chevrette M.G."/>
            <person name="De Carvalho L.P.S."/>
            <person name="Shen B."/>
        </authorList>
    </citation>
    <scope>NUCLEOTIDE SEQUENCE [LARGE SCALE GENOMIC DNA]</scope>
    <source>
        <strain evidence="3 4">NPDC048946</strain>
    </source>
</reference>
<comment type="caution">
    <text evidence="3">The sequence shown here is derived from an EMBL/GenBank/DDBJ whole genome shotgun (WGS) entry which is preliminary data.</text>
</comment>
<organism evidence="3 4">
    <name type="scientific">Streptodolium elevatio</name>
    <dbReference type="NCBI Taxonomy" id="3157996"/>
    <lineage>
        <taxon>Bacteria</taxon>
        <taxon>Bacillati</taxon>
        <taxon>Actinomycetota</taxon>
        <taxon>Actinomycetes</taxon>
        <taxon>Kitasatosporales</taxon>
        <taxon>Streptomycetaceae</taxon>
        <taxon>Streptodolium</taxon>
    </lineage>
</organism>
<evidence type="ECO:0000313" key="3">
    <source>
        <dbReference type="EMBL" id="MEU8132216.1"/>
    </source>
</evidence>
<dbReference type="RefSeq" id="WP_358347688.1">
    <property type="nucleotide sequence ID" value="NZ_JBEZFP010000003.1"/>
</dbReference>
<dbReference type="Gene3D" id="3.40.50.1820">
    <property type="entry name" value="alpha/beta hydrolase"/>
    <property type="match status" value="1"/>
</dbReference>
<dbReference type="Pfam" id="PF24096">
    <property type="entry name" value="DUF7379"/>
    <property type="match status" value="1"/>
</dbReference>
<gene>
    <name evidence="3" type="ORF">AB0C36_01780</name>
</gene>
<proteinExistence type="predicted"/>
<evidence type="ECO:0000313" key="4">
    <source>
        <dbReference type="Proteomes" id="UP001551482"/>
    </source>
</evidence>
<evidence type="ECO:0000259" key="2">
    <source>
        <dbReference type="Pfam" id="PF24096"/>
    </source>
</evidence>
<name>A0ABV3D960_9ACTN</name>
<dbReference type="InterPro" id="IPR055803">
    <property type="entry name" value="DUF7379"/>
</dbReference>
<dbReference type="EMBL" id="JBEZFP010000003">
    <property type="protein sequence ID" value="MEU8132216.1"/>
    <property type="molecule type" value="Genomic_DNA"/>
</dbReference>
<feature type="domain" description="DUF7379" evidence="2">
    <location>
        <begin position="265"/>
        <end position="437"/>
    </location>
</feature>
<evidence type="ECO:0000256" key="1">
    <source>
        <dbReference type="SAM" id="MobiDB-lite"/>
    </source>
</evidence>
<sequence>MAGTFGGQGHVDLGDGVALTAPGLLIGVDVVPERPFADEGLAVAVDPVRAALAASGMTAERTLVVSTTAAPAEGAPVSGPAPTGPDGVLPAQAPPPGLESLSPAPASDLILDVPPSAPGTAQVLRYQDAAGLWHWAWPQSAAAPGADPAPGATGEPAAGTTRFAVPATALDTTEAPPPPDGPNLDEGIIGTIVRKVVHELVVFVYPIVDRVLDPIVDNLAQQHEIKTRPYGVRTFTPDNYALPYAPDSRIETAEQWARLTEGRVLLLVHGTFSTSHGGFGELDAATVAALHAAYGGRVIAFDHPTVSVSVEANIDALHRMTLAPGPLDVDIVAHSRGGLVARELVRRQGAPDAKYRVRRVVFAATPNRGTPLADPEHVVKFIDRQTNLLTLLPGPAEIVGDTLAGLMTAVQILGHAALTDLDGLCAMCPGSPVLEALAASDCGGTEFYGIHADFEPADGLALKLRAGDLLMDSVFPEANDLVVPTHGVCLRDLPPGASASGFPIPDERTLHFTADRAVWHSSLFGESQTRAKLLEWLRP</sequence>
<protein>
    <recommendedName>
        <fullName evidence="2">DUF7379 domain-containing protein</fullName>
    </recommendedName>
</protein>
<dbReference type="InterPro" id="IPR029058">
    <property type="entry name" value="AB_hydrolase_fold"/>
</dbReference>
<dbReference type="Proteomes" id="UP001551482">
    <property type="component" value="Unassembled WGS sequence"/>
</dbReference>
<dbReference type="SUPFAM" id="SSF53474">
    <property type="entry name" value="alpha/beta-Hydrolases"/>
    <property type="match status" value="1"/>
</dbReference>
<feature type="region of interest" description="Disordered" evidence="1">
    <location>
        <begin position="71"/>
        <end position="107"/>
    </location>
</feature>